<dbReference type="Pfam" id="PF13817">
    <property type="entry name" value="DDE_Tnp_IS66_C"/>
    <property type="match status" value="1"/>
</dbReference>
<feature type="region of interest" description="Disordered" evidence="2">
    <location>
        <begin position="87"/>
        <end position="108"/>
    </location>
</feature>
<evidence type="ECO:0000313" key="7">
    <source>
        <dbReference type="EMBL" id="TWB69605.1"/>
    </source>
</evidence>
<dbReference type="InterPro" id="IPR039552">
    <property type="entry name" value="IS66_C"/>
</dbReference>
<dbReference type="Pfam" id="PF13007">
    <property type="entry name" value="LZ_Tnp_IS66"/>
    <property type="match status" value="1"/>
</dbReference>
<proteinExistence type="predicted"/>
<organism evidence="7 8">
    <name type="scientific">Bradyrhizobium sacchari</name>
    <dbReference type="NCBI Taxonomy" id="1399419"/>
    <lineage>
        <taxon>Bacteria</taxon>
        <taxon>Pseudomonadati</taxon>
        <taxon>Pseudomonadota</taxon>
        <taxon>Alphaproteobacteria</taxon>
        <taxon>Hyphomicrobiales</taxon>
        <taxon>Nitrobacteraceae</taxon>
        <taxon>Bradyrhizobium</taxon>
    </lineage>
</organism>
<dbReference type="AlphaFoldDB" id="A0A560HZL7"/>
<evidence type="ECO:0000259" key="5">
    <source>
        <dbReference type="Pfam" id="PF13007"/>
    </source>
</evidence>
<keyword evidence="1" id="KW-0175">Coiled coil</keyword>
<dbReference type="STRING" id="1399419.A5906_12520"/>
<evidence type="ECO:0000259" key="4">
    <source>
        <dbReference type="Pfam" id="PF13005"/>
    </source>
</evidence>
<dbReference type="RefSeq" id="WP_145680349.1">
    <property type="nucleotide sequence ID" value="NZ_VITU01000010.1"/>
</dbReference>
<dbReference type="Pfam" id="PF13005">
    <property type="entry name" value="zf-IS66"/>
    <property type="match status" value="1"/>
</dbReference>
<dbReference type="Pfam" id="PF03050">
    <property type="entry name" value="DDE_Tnp_IS66"/>
    <property type="match status" value="1"/>
</dbReference>
<dbReference type="InterPro" id="IPR024463">
    <property type="entry name" value="Transposase_TnpC_homeodom"/>
</dbReference>
<evidence type="ECO:0000256" key="1">
    <source>
        <dbReference type="SAM" id="Coils"/>
    </source>
</evidence>
<evidence type="ECO:0000313" key="8">
    <source>
        <dbReference type="Proteomes" id="UP000315914"/>
    </source>
</evidence>
<feature type="domain" description="Transposase IS66 C-terminal" evidence="6">
    <location>
        <begin position="482"/>
        <end position="520"/>
    </location>
</feature>
<dbReference type="InterPro" id="IPR052344">
    <property type="entry name" value="Transposase-related"/>
</dbReference>
<keyword evidence="8" id="KW-1185">Reference proteome</keyword>
<dbReference type="NCBIfam" id="NF033517">
    <property type="entry name" value="transpos_IS66"/>
    <property type="match status" value="1"/>
</dbReference>
<dbReference type="EMBL" id="VITW01000009">
    <property type="protein sequence ID" value="TWB69605.1"/>
    <property type="molecule type" value="Genomic_DNA"/>
</dbReference>
<protein>
    <submittedName>
        <fullName evidence="7">Transposase</fullName>
    </submittedName>
</protein>
<feature type="domain" description="Transposase IS66 central" evidence="3">
    <location>
        <begin position="185"/>
        <end position="475"/>
    </location>
</feature>
<reference evidence="7 8" key="1">
    <citation type="submission" date="2019-06" db="EMBL/GenBank/DDBJ databases">
        <title>Genomic Encyclopedia of Type Strains, Phase IV (KMG-V): Genome sequencing to study the core and pangenomes of soil and plant-associated prokaryotes.</title>
        <authorList>
            <person name="Whitman W."/>
        </authorList>
    </citation>
    <scope>NUCLEOTIDE SEQUENCE [LARGE SCALE GENOMIC DNA]</scope>
    <source>
        <strain evidence="7 8">BR 10556</strain>
    </source>
</reference>
<evidence type="ECO:0000256" key="2">
    <source>
        <dbReference type="SAM" id="MobiDB-lite"/>
    </source>
</evidence>
<gene>
    <name evidence="7" type="ORF">FBZ95_109202</name>
</gene>
<feature type="compositionally biased region" description="Basic and acidic residues" evidence="2">
    <location>
        <begin position="87"/>
        <end position="103"/>
    </location>
</feature>
<feature type="coiled-coil region" evidence="1">
    <location>
        <begin position="3"/>
        <end position="51"/>
    </location>
</feature>
<name>A0A560HZL7_9BRAD</name>
<evidence type="ECO:0000259" key="3">
    <source>
        <dbReference type="Pfam" id="PF03050"/>
    </source>
</evidence>
<dbReference type="Proteomes" id="UP000315914">
    <property type="component" value="Unassembled WGS sequence"/>
</dbReference>
<dbReference type="PANTHER" id="PTHR33678:SF1">
    <property type="entry name" value="BLL1576 PROTEIN"/>
    <property type="match status" value="1"/>
</dbReference>
<feature type="domain" description="Transposase TnpC homeodomain" evidence="5">
    <location>
        <begin position="40"/>
        <end position="118"/>
    </location>
</feature>
<sequence length="530" mass="59131">MSIATLRDENERLKALLAQTQAALSEHQGALAASEEARRRLEVILGELRRDKFGSKSEKLRPDQFHLPLEDVEIAQGILDAAQERAEKVIQGRSRSDPDDRGSHRNRGCLPAHLPRVERIIEPASTLCPCGCGAMTKIGEDVSKRLDVIPAQWRVLVTRRPKYICRRCSGPVAQAHAPEHVVPGGLPTEAAIAHVIVSKFGDHTPFYRQAEIYARQGIRLDRATLGNWSGRACFHLQPIADHMRRHLAMADRLFMDETTAPVLDPGRGQTKKGYFWAIASDDRGHSGPSPPIVLFRYAPGRSGAFAEQFLDGFGGSFLQCDAYDGYDRLTEVVRPQGPWTLVHCWSHLRRRFVKLARNSKSPIAEAAIRHIAQLYAIEAMVRGASPDIRLAARKEHSLPMVAALKSWFEKQLSMISSGSTLAEDIRYALNHWQGLTRFLEDGRLELDTNPVENAIRPICLTRKNALFAGHEIGAENWALLASIVATCKLNDVNPAAYIAETLEAIIDGHPHSRIEDLMPWRFRKASSPHQ</sequence>
<accession>A0A560HZL7</accession>
<dbReference type="PANTHER" id="PTHR33678">
    <property type="entry name" value="BLL1576 PROTEIN"/>
    <property type="match status" value="1"/>
</dbReference>
<dbReference type="InterPro" id="IPR024474">
    <property type="entry name" value="Znf_dom_IS66"/>
</dbReference>
<comment type="caution">
    <text evidence="7">The sequence shown here is derived from an EMBL/GenBank/DDBJ whole genome shotgun (WGS) entry which is preliminary data.</text>
</comment>
<feature type="domain" description="Transposase IS66 zinc-finger binding" evidence="4">
    <location>
        <begin position="126"/>
        <end position="168"/>
    </location>
</feature>
<dbReference type="InterPro" id="IPR004291">
    <property type="entry name" value="Transposase_IS66_central"/>
</dbReference>
<evidence type="ECO:0000259" key="6">
    <source>
        <dbReference type="Pfam" id="PF13817"/>
    </source>
</evidence>